<dbReference type="Gene3D" id="1.10.150.240">
    <property type="entry name" value="Putative phosphatase, domain 2"/>
    <property type="match status" value="1"/>
</dbReference>
<dbReference type="GO" id="GO:0006281">
    <property type="term" value="P:DNA repair"/>
    <property type="evidence" value="ECO:0007669"/>
    <property type="project" value="TreeGrafter"/>
</dbReference>
<dbReference type="Gene3D" id="3.40.50.1000">
    <property type="entry name" value="HAD superfamily/HAD-like"/>
    <property type="match status" value="1"/>
</dbReference>
<evidence type="ECO:0000256" key="2">
    <source>
        <dbReference type="ARBA" id="ARBA00004818"/>
    </source>
</evidence>
<dbReference type="OrthoDB" id="9793014at2"/>
<dbReference type="GO" id="GO:0008967">
    <property type="term" value="F:phosphoglycolate phosphatase activity"/>
    <property type="evidence" value="ECO:0007669"/>
    <property type="project" value="UniProtKB-EC"/>
</dbReference>
<dbReference type="Proteomes" id="UP000291301">
    <property type="component" value="Unassembled WGS sequence"/>
</dbReference>
<protein>
    <recommendedName>
        <fullName evidence="4">phosphoglycolate phosphatase</fullName>
        <ecNumber evidence="4">3.1.3.18</ecNumber>
    </recommendedName>
</protein>
<dbReference type="Pfam" id="PF13419">
    <property type="entry name" value="HAD_2"/>
    <property type="match status" value="1"/>
</dbReference>
<dbReference type="InterPro" id="IPR041492">
    <property type="entry name" value="HAD_2"/>
</dbReference>
<evidence type="ECO:0000256" key="3">
    <source>
        <dbReference type="ARBA" id="ARBA00006171"/>
    </source>
</evidence>
<evidence type="ECO:0000313" key="5">
    <source>
        <dbReference type="EMBL" id="TCD13395.1"/>
    </source>
</evidence>
<sequence>MPESSLHERRGWPQAILFDLDGTLVDSAPDIAAATNTLLHRFGLGPLPLDSIRGMIGRGVGKLVERALAASGRPLAGDALEEAVDAMMTIYGGHLTNLTTLMPGALQTVADCAAAGVKCGIVSNKPIAFTQEISDHFGFTPHLVAVQGAETHLAKKPAPDMLLAALEKTGSTVARSLMVGDSAADVGAARAASMRIVLVRGGYTPDDPATLGADAVIDTLTDLPAALEQITELA</sequence>
<accession>A0A4R0PAS3</accession>
<dbReference type="InterPro" id="IPR023214">
    <property type="entry name" value="HAD_sf"/>
</dbReference>
<dbReference type="PANTHER" id="PTHR43434:SF1">
    <property type="entry name" value="PHOSPHOGLYCOLATE PHOSPHATASE"/>
    <property type="match status" value="1"/>
</dbReference>
<dbReference type="EMBL" id="SJST01000005">
    <property type="protein sequence ID" value="TCD13395.1"/>
    <property type="molecule type" value="Genomic_DNA"/>
</dbReference>
<dbReference type="EC" id="3.1.3.18" evidence="4"/>
<dbReference type="AlphaFoldDB" id="A0A4R0PAS3"/>
<comment type="pathway">
    <text evidence="2">Organic acid metabolism; glycolate biosynthesis; glycolate from 2-phosphoglycolate: step 1/1.</text>
</comment>
<dbReference type="SUPFAM" id="SSF56784">
    <property type="entry name" value="HAD-like"/>
    <property type="match status" value="1"/>
</dbReference>
<evidence type="ECO:0000313" key="6">
    <source>
        <dbReference type="Proteomes" id="UP000291301"/>
    </source>
</evidence>
<evidence type="ECO:0000256" key="1">
    <source>
        <dbReference type="ARBA" id="ARBA00000830"/>
    </source>
</evidence>
<proteinExistence type="inferred from homology"/>
<dbReference type="SFLD" id="SFLDG01129">
    <property type="entry name" value="C1.5:_HAD__Beta-PGM__Phosphata"/>
    <property type="match status" value="1"/>
</dbReference>
<name>A0A4R0PAS3_9HYPH</name>
<comment type="similarity">
    <text evidence="3">Belongs to the HAD-like hydrolase superfamily. CbbY/CbbZ/Gph/YieH family.</text>
</comment>
<dbReference type="PANTHER" id="PTHR43434">
    <property type="entry name" value="PHOSPHOGLYCOLATE PHOSPHATASE"/>
    <property type="match status" value="1"/>
</dbReference>
<dbReference type="NCBIfam" id="TIGR01509">
    <property type="entry name" value="HAD-SF-IA-v3"/>
    <property type="match status" value="1"/>
</dbReference>
<dbReference type="SFLD" id="SFLDG01135">
    <property type="entry name" value="C1.5.6:_HAD__Beta-PGM__Phospha"/>
    <property type="match status" value="1"/>
</dbReference>
<dbReference type="InterPro" id="IPR023198">
    <property type="entry name" value="PGP-like_dom2"/>
</dbReference>
<keyword evidence="5" id="KW-0378">Hydrolase</keyword>
<dbReference type="InterPro" id="IPR050155">
    <property type="entry name" value="HAD-like_hydrolase_sf"/>
</dbReference>
<dbReference type="InterPro" id="IPR036412">
    <property type="entry name" value="HAD-like_sf"/>
</dbReference>
<dbReference type="InterPro" id="IPR006439">
    <property type="entry name" value="HAD-SF_hydro_IA"/>
</dbReference>
<dbReference type="GO" id="GO:0005829">
    <property type="term" value="C:cytosol"/>
    <property type="evidence" value="ECO:0007669"/>
    <property type="project" value="TreeGrafter"/>
</dbReference>
<keyword evidence="6" id="KW-1185">Reference proteome</keyword>
<dbReference type="RefSeq" id="WP_131569599.1">
    <property type="nucleotide sequence ID" value="NZ_JAINFK010000006.1"/>
</dbReference>
<evidence type="ECO:0000256" key="4">
    <source>
        <dbReference type="ARBA" id="ARBA00013078"/>
    </source>
</evidence>
<comment type="caution">
    <text evidence="5">The sequence shown here is derived from an EMBL/GenBank/DDBJ whole genome shotgun (WGS) entry which is preliminary data.</text>
</comment>
<gene>
    <name evidence="5" type="ORF">E0D97_12975</name>
</gene>
<comment type="catalytic activity">
    <reaction evidence="1">
        <text>2-phosphoglycolate + H2O = glycolate + phosphate</text>
        <dbReference type="Rhea" id="RHEA:14369"/>
        <dbReference type="ChEBI" id="CHEBI:15377"/>
        <dbReference type="ChEBI" id="CHEBI:29805"/>
        <dbReference type="ChEBI" id="CHEBI:43474"/>
        <dbReference type="ChEBI" id="CHEBI:58033"/>
        <dbReference type="EC" id="3.1.3.18"/>
    </reaction>
</comment>
<dbReference type="NCBIfam" id="TIGR01549">
    <property type="entry name" value="HAD-SF-IA-v1"/>
    <property type="match status" value="1"/>
</dbReference>
<organism evidence="5 6">
    <name type="scientific">Oricola cellulosilytica</name>
    <dbReference type="NCBI Taxonomy" id="1429082"/>
    <lineage>
        <taxon>Bacteria</taxon>
        <taxon>Pseudomonadati</taxon>
        <taxon>Pseudomonadota</taxon>
        <taxon>Alphaproteobacteria</taxon>
        <taxon>Hyphomicrobiales</taxon>
        <taxon>Ahrensiaceae</taxon>
        <taxon>Oricola</taxon>
    </lineage>
</organism>
<dbReference type="SFLD" id="SFLDS00003">
    <property type="entry name" value="Haloacid_Dehalogenase"/>
    <property type="match status" value="1"/>
</dbReference>
<reference evidence="5 6" key="1">
    <citation type="journal article" date="2015" name="Antonie Van Leeuwenhoek">
        <title>Oricola cellulosilytica gen. nov., sp. nov., a cellulose-degrading bacterium of the family Phyllobacteriaceae isolated from surface seashore water, and emended descriptions of Mesorhizobium loti and Phyllobacterium myrsinacearum.</title>
        <authorList>
            <person name="Hameed A."/>
            <person name="Shahina M."/>
            <person name="Lai W.A."/>
            <person name="Lin S.Y."/>
            <person name="Young L.S."/>
            <person name="Liu Y.C."/>
            <person name="Hsu Y.H."/>
            <person name="Young C.C."/>
        </authorList>
    </citation>
    <scope>NUCLEOTIDE SEQUENCE [LARGE SCALE GENOMIC DNA]</scope>
    <source>
        <strain evidence="5 6">KCTC 52183</strain>
    </source>
</reference>